<feature type="transmembrane region" description="Helical" evidence="3">
    <location>
        <begin position="54"/>
        <end position="71"/>
    </location>
</feature>
<dbReference type="CDD" id="cd14742">
    <property type="entry name" value="PAAR_RHS"/>
    <property type="match status" value="1"/>
</dbReference>
<reference evidence="7 8" key="1">
    <citation type="submission" date="2020-01" db="EMBL/GenBank/DDBJ databases">
        <title>Novel species isolated from a subtropical stream in China.</title>
        <authorList>
            <person name="Lu H."/>
        </authorList>
    </citation>
    <scope>NUCLEOTIDE SEQUENCE [LARGE SCALE GENOMIC DNA]</scope>
    <source>
        <strain evidence="7 8">FT82W</strain>
    </source>
</reference>
<dbReference type="Pfam" id="PF05593">
    <property type="entry name" value="RHS_repeat"/>
    <property type="match status" value="1"/>
</dbReference>
<evidence type="ECO:0000259" key="5">
    <source>
        <dbReference type="Pfam" id="PF20148"/>
    </source>
</evidence>
<dbReference type="InterPro" id="IPR045351">
    <property type="entry name" value="DUF6531"/>
</dbReference>
<dbReference type="PANTHER" id="PTHR32305:SF15">
    <property type="entry name" value="PROTEIN RHSA-RELATED"/>
    <property type="match status" value="1"/>
</dbReference>
<dbReference type="InterPro" id="IPR022385">
    <property type="entry name" value="Rhs_assc_core"/>
</dbReference>
<evidence type="ECO:0000313" key="7">
    <source>
        <dbReference type="EMBL" id="MYM89295.1"/>
    </source>
</evidence>
<feature type="transmembrane region" description="Helical" evidence="3">
    <location>
        <begin position="28"/>
        <end position="47"/>
    </location>
</feature>
<feature type="domain" description="Teneurin-like YD-shell" evidence="6">
    <location>
        <begin position="602"/>
        <end position="808"/>
    </location>
</feature>
<dbReference type="NCBIfam" id="TIGR01643">
    <property type="entry name" value="YD_repeat_2x"/>
    <property type="match status" value="5"/>
</dbReference>
<keyword evidence="3" id="KW-0472">Membrane</keyword>
<feature type="compositionally biased region" description="Basic and acidic residues" evidence="2">
    <location>
        <begin position="1401"/>
        <end position="1426"/>
    </location>
</feature>
<dbReference type="RefSeq" id="WP_161098238.1">
    <property type="nucleotide sequence ID" value="NZ_WWCW01000070.1"/>
</dbReference>
<dbReference type="Gene3D" id="2.180.10.10">
    <property type="entry name" value="RHS repeat-associated core"/>
    <property type="match status" value="4"/>
</dbReference>
<proteinExistence type="predicted"/>
<dbReference type="InterPro" id="IPR056823">
    <property type="entry name" value="TEN-like_YD-shell"/>
</dbReference>
<evidence type="ECO:0000259" key="6">
    <source>
        <dbReference type="Pfam" id="PF25023"/>
    </source>
</evidence>
<dbReference type="Pfam" id="PF15636">
    <property type="entry name" value="Tox-GHH"/>
    <property type="match status" value="1"/>
</dbReference>
<dbReference type="Gene3D" id="2.60.200.60">
    <property type="match status" value="1"/>
</dbReference>
<accession>A0A845G7C6</accession>
<feature type="domain" description="DUF6531" evidence="5">
    <location>
        <begin position="246"/>
        <end position="326"/>
    </location>
</feature>
<evidence type="ECO:0000256" key="2">
    <source>
        <dbReference type="SAM" id="MobiDB-lite"/>
    </source>
</evidence>
<keyword evidence="1" id="KW-0677">Repeat</keyword>
<keyword evidence="3" id="KW-1133">Transmembrane helix</keyword>
<feature type="region of interest" description="Disordered" evidence="2">
    <location>
        <begin position="1390"/>
        <end position="1432"/>
    </location>
</feature>
<dbReference type="PANTHER" id="PTHR32305">
    <property type="match status" value="1"/>
</dbReference>
<dbReference type="InterPro" id="IPR050708">
    <property type="entry name" value="T6SS_VgrG/RHS"/>
</dbReference>
<feature type="domain" description="Tox-GHH" evidence="4">
    <location>
        <begin position="1305"/>
        <end position="1370"/>
    </location>
</feature>
<dbReference type="Pfam" id="PF20148">
    <property type="entry name" value="DUF6531"/>
    <property type="match status" value="1"/>
</dbReference>
<dbReference type="Proteomes" id="UP000470302">
    <property type="component" value="Unassembled WGS sequence"/>
</dbReference>
<evidence type="ECO:0000256" key="3">
    <source>
        <dbReference type="SAM" id="Phobius"/>
    </source>
</evidence>
<keyword evidence="3" id="KW-0812">Transmembrane</keyword>
<dbReference type="InterPro" id="IPR031325">
    <property type="entry name" value="RHS_repeat"/>
</dbReference>
<feature type="domain" description="Teneurin-like YD-shell" evidence="6">
    <location>
        <begin position="950"/>
        <end position="1258"/>
    </location>
</feature>
<evidence type="ECO:0000313" key="8">
    <source>
        <dbReference type="Proteomes" id="UP000470302"/>
    </source>
</evidence>
<gene>
    <name evidence="7" type="ORF">GTP91_19225</name>
</gene>
<evidence type="ECO:0000256" key="1">
    <source>
        <dbReference type="ARBA" id="ARBA00022737"/>
    </source>
</evidence>
<dbReference type="Pfam" id="PF25023">
    <property type="entry name" value="TEN_YD-shell"/>
    <property type="match status" value="2"/>
</dbReference>
<comment type="caution">
    <text evidence="7">The sequence shown here is derived from an EMBL/GenBank/DDBJ whole genome shotgun (WGS) entry which is preliminary data.</text>
</comment>
<dbReference type="InterPro" id="IPR008727">
    <property type="entry name" value="PAAR_motif"/>
</dbReference>
<dbReference type="Pfam" id="PF05488">
    <property type="entry name" value="PAAR_motif"/>
    <property type="match status" value="1"/>
</dbReference>
<sequence length="1432" mass="158262">MCPAAARRGDPIAHTSTMGLLAKMGGSLLIGALVGAALTALVAAAVVATVATGGLGLGAVLAIGFGVSMAMEASGLNGFIDNQVNRAVDKFIPPSIEGKIVSGSPNVKFNSQPAARAAAPGELDTIACGKHSSGPAPMLAQGSDNVFVNDQPATRKGDMTTCGGTIAEGSENVFVGGGTLTVREIHDERPWWITALGVAIGVALTLCGRGKMNLSALKSALPCLLLNFGASFAGSMAGGLIRTTIGNPVNVVTGGKVLSDPPDFSLAGPLALSWERFYSSHDCRQDGLLGRGWSVPFEVALDVVRDSAGALTAVGFTDAQGRTMTFPAVLPGESHYSTAEGYYLICTELGQYLIESVDGLYFDFGVPDPGFGGTLKLQRIEDRNGNWNALRYDTAGKLRQLNDSCGRTLELHYSFAHPLRVERIELVQGVDGEPAETLVRYRYDPQGQLAEVAGLDRQVTRWFAYQQGLMSEHRTAGGLRCHYAWSGSGPDARVTRHWTDDGEAYDFAYDVLRGVTVVTDQIGRVERWEWNRDCQPTSYTDPEGNTWRYDWDERRRLTQMTDPLGARTQWEYDEAGRMVKSISALGQIESVQWHDRLNLPIVEIDAAGNRTEYHYDKVGNLTAVTDPLGHVTEQFNDARGLPHTLRDARGGVKHLEWNARAQLTAHVDCSGKRTVYAYDARGSLSRRVDALGQTTAYSADEQGRIVSIVHPDGTQEKFEYDAAGRLSVSRTGGDRTTHYERNARGLITRRRNALGRSVEFRYDAAFRLVELLNENEESYRFAYDKNDRVIAEVGLDGVTKRIAYDQRGLAVAVTSAAGESDELTVRMERDLMGRLTCRHARGFSTSFRYDQLGQLVHAATFNDHRGVRKVFDELGFAYSKRGELLSEAGHMGMLAHRYDELGNRISTTLPDGRVVQSLHYGSGHVHQINLDGELICDLERDDLHREVGRSQGALNTVFNYDSVGRRTRAQSLRDGRTMLAKEWAYDASGEMVQKDHSLNGRTSYMYDPLGRISYAGQDTQREMFHWDAAANLVDSVQPGGYVRHNRVMVFQDRRFEYDVHGRLESKRTGAHTVQHFSYDGEHRLSQVETHRQGVTQQVRFDYDALGRRIRKHDEFGTTLFLWDGMSLLQEQRGAQAAAYLYEANSYIPVARIDSAAGGKGDGGVSPQASTYYFHCDVSGLPEELTATSGELAWRAQYKIWGNTVVENWTLEQDGAQAHEQPLPQNLRFQGQYLDRESGLHYNTFRYYDPDIGRFISPDPIGLAGGINLYQYAPNPVGWSDPLGLAGLPDVVRYKPRDELAAQAGTRQTAIDRAWAQEQALIRETNMGTRDWSPSELETIKTTKAGSLTRVMSELGYTGHHINSVKGNGTLGTKWEGDPRNIVFLENYKHPNSINRPNAYNEHYHSKQGHRGDTQKSSRGRLIDRKATMRCRS</sequence>
<evidence type="ECO:0000259" key="4">
    <source>
        <dbReference type="Pfam" id="PF15636"/>
    </source>
</evidence>
<organism evidence="7 8">
    <name type="scientific">Duganella vulcania</name>
    <dbReference type="NCBI Taxonomy" id="2692166"/>
    <lineage>
        <taxon>Bacteria</taxon>
        <taxon>Pseudomonadati</taxon>
        <taxon>Pseudomonadota</taxon>
        <taxon>Betaproteobacteria</taxon>
        <taxon>Burkholderiales</taxon>
        <taxon>Oxalobacteraceae</taxon>
        <taxon>Telluria group</taxon>
        <taxon>Duganella</taxon>
    </lineage>
</organism>
<feature type="transmembrane region" description="Helical" evidence="3">
    <location>
        <begin position="190"/>
        <end position="208"/>
    </location>
</feature>
<dbReference type="InterPro" id="IPR006530">
    <property type="entry name" value="YD"/>
</dbReference>
<dbReference type="NCBIfam" id="TIGR03696">
    <property type="entry name" value="Rhs_assc_core"/>
    <property type="match status" value="1"/>
</dbReference>
<dbReference type="EMBL" id="WWCW01000070">
    <property type="protein sequence ID" value="MYM89295.1"/>
    <property type="molecule type" value="Genomic_DNA"/>
</dbReference>
<dbReference type="InterPro" id="IPR028916">
    <property type="entry name" value="Tox-GHH_dom"/>
</dbReference>
<protein>
    <submittedName>
        <fullName evidence="7">Type IV secretion protein Rhs</fullName>
    </submittedName>
</protein>
<name>A0A845G7C6_9BURK</name>